<feature type="transmembrane region" description="Helical" evidence="2">
    <location>
        <begin position="14"/>
        <end position="36"/>
    </location>
</feature>
<reference evidence="3 4" key="1">
    <citation type="submission" date="2020-08" db="EMBL/GenBank/DDBJ databases">
        <title>Genome public.</title>
        <authorList>
            <person name="Liu C."/>
            <person name="Sun Q."/>
        </authorList>
    </citation>
    <scope>NUCLEOTIDE SEQUENCE [LARGE SCALE GENOMIC DNA]</scope>
    <source>
        <strain evidence="3 4">NSJ-37</strain>
    </source>
</reference>
<evidence type="ECO:0000313" key="4">
    <source>
        <dbReference type="Proteomes" id="UP000606193"/>
    </source>
</evidence>
<evidence type="ECO:0000313" key="3">
    <source>
        <dbReference type="EMBL" id="MBC8563471.1"/>
    </source>
</evidence>
<keyword evidence="2" id="KW-0812">Transmembrane</keyword>
<sequence>MSRTRIVIFQMKEIIYTAVFVGLGILLLVLLFFMFWPGKGKESAGTSSPAAISGSKKSASTSSGKYIAGVYSSELTLGESKINLRVSLDKDRVKSVEVVNLKESVETMYPLIKPAVKEISDQLAQDIAPDQVVLSDDSPYTSQLILDTVCQVMNEASTE</sequence>
<feature type="compositionally biased region" description="Low complexity" evidence="1">
    <location>
        <begin position="47"/>
        <end position="63"/>
    </location>
</feature>
<name>A0ABR7N4B1_9FIRM</name>
<dbReference type="RefSeq" id="WP_118679297.1">
    <property type="nucleotide sequence ID" value="NZ_JACRSX010000023.1"/>
</dbReference>
<keyword evidence="4" id="KW-1185">Reference proteome</keyword>
<keyword evidence="2" id="KW-0472">Membrane</keyword>
<comment type="caution">
    <text evidence="3">The sequence shown here is derived from an EMBL/GenBank/DDBJ whole genome shotgun (WGS) entry which is preliminary data.</text>
</comment>
<gene>
    <name evidence="3" type="ORF">H8704_12705</name>
</gene>
<dbReference type="EMBL" id="JACRSX010000023">
    <property type="protein sequence ID" value="MBC8563471.1"/>
    <property type="molecule type" value="Genomic_DNA"/>
</dbReference>
<organism evidence="3 4">
    <name type="scientific">Jutongia huaianensis</name>
    <dbReference type="NCBI Taxonomy" id="2763668"/>
    <lineage>
        <taxon>Bacteria</taxon>
        <taxon>Bacillati</taxon>
        <taxon>Bacillota</taxon>
        <taxon>Clostridia</taxon>
        <taxon>Lachnospirales</taxon>
        <taxon>Lachnospiraceae</taxon>
        <taxon>Jutongia</taxon>
    </lineage>
</organism>
<evidence type="ECO:0000256" key="1">
    <source>
        <dbReference type="SAM" id="MobiDB-lite"/>
    </source>
</evidence>
<feature type="region of interest" description="Disordered" evidence="1">
    <location>
        <begin position="42"/>
        <end position="63"/>
    </location>
</feature>
<dbReference type="Proteomes" id="UP000606193">
    <property type="component" value="Unassembled WGS sequence"/>
</dbReference>
<evidence type="ECO:0000256" key="2">
    <source>
        <dbReference type="SAM" id="Phobius"/>
    </source>
</evidence>
<proteinExistence type="predicted"/>
<keyword evidence="2" id="KW-1133">Transmembrane helix</keyword>
<protein>
    <submittedName>
        <fullName evidence="3">Uncharacterized protein</fullName>
    </submittedName>
</protein>
<accession>A0ABR7N4B1</accession>